<feature type="compositionally biased region" description="Polar residues" evidence="1">
    <location>
        <begin position="67"/>
        <end position="76"/>
    </location>
</feature>
<evidence type="ECO:0000256" key="1">
    <source>
        <dbReference type="SAM" id="MobiDB-lite"/>
    </source>
</evidence>
<feature type="region of interest" description="Disordered" evidence="1">
    <location>
        <begin position="36"/>
        <end position="92"/>
    </location>
</feature>
<reference evidence="3" key="1">
    <citation type="journal article" date="2020" name="Stud. Mycol.">
        <title>101 Dothideomycetes genomes: a test case for predicting lifestyles and emergence of pathogens.</title>
        <authorList>
            <person name="Haridas S."/>
            <person name="Albert R."/>
            <person name="Binder M."/>
            <person name="Bloem J."/>
            <person name="Labutti K."/>
            <person name="Salamov A."/>
            <person name="Andreopoulos B."/>
            <person name="Baker S."/>
            <person name="Barry K."/>
            <person name="Bills G."/>
            <person name="Bluhm B."/>
            <person name="Cannon C."/>
            <person name="Castanera R."/>
            <person name="Culley D."/>
            <person name="Daum C."/>
            <person name="Ezra D."/>
            <person name="Gonzalez J."/>
            <person name="Henrissat B."/>
            <person name="Kuo A."/>
            <person name="Liang C."/>
            <person name="Lipzen A."/>
            <person name="Lutzoni F."/>
            <person name="Magnuson J."/>
            <person name="Mondo S."/>
            <person name="Nolan M."/>
            <person name="Ohm R."/>
            <person name="Pangilinan J."/>
            <person name="Park H.-J."/>
            <person name="Ramirez L."/>
            <person name="Alfaro M."/>
            <person name="Sun H."/>
            <person name="Tritt A."/>
            <person name="Yoshinaga Y."/>
            <person name="Zwiers L.-H."/>
            <person name="Turgeon B."/>
            <person name="Goodwin S."/>
            <person name="Spatafora J."/>
            <person name="Crous P."/>
            <person name="Grigoriev I."/>
        </authorList>
    </citation>
    <scope>NUCLEOTIDE SEQUENCE</scope>
    <source>
        <strain evidence="3">ATCC 16933</strain>
    </source>
</reference>
<gene>
    <name evidence="3" type="ORF">BDY21DRAFT_341229</name>
</gene>
<keyword evidence="4" id="KW-1185">Reference proteome</keyword>
<dbReference type="Proteomes" id="UP000799766">
    <property type="component" value="Unassembled WGS sequence"/>
</dbReference>
<name>A0A6A6P3Z2_9PEZI</name>
<evidence type="ECO:0000313" key="4">
    <source>
        <dbReference type="Proteomes" id="UP000799766"/>
    </source>
</evidence>
<sequence>MSDVLLVLLLVLGAVTQPSVVWAPLCPDAELSSTQGVQSYDYDSTRRPLRPSYPISRTSPCPLPTRQDASCGQLSRTKLARSLSPPSPSSLR</sequence>
<keyword evidence="2" id="KW-0732">Signal</keyword>
<dbReference type="EMBL" id="MU001677">
    <property type="protein sequence ID" value="KAF2458750.1"/>
    <property type="molecule type" value="Genomic_DNA"/>
</dbReference>
<proteinExistence type="predicted"/>
<organism evidence="3 4">
    <name type="scientific">Lineolata rhizophorae</name>
    <dbReference type="NCBI Taxonomy" id="578093"/>
    <lineage>
        <taxon>Eukaryota</taxon>
        <taxon>Fungi</taxon>
        <taxon>Dikarya</taxon>
        <taxon>Ascomycota</taxon>
        <taxon>Pezizomycotina</taxon>
        <taxon>Dothideomycetes</taxon>
        <taxon>Dothideomycetes incertae sedis</taxon>
        <taxon>Lineolatales</taxon>
        <taxon>Lineolataceae</taxon>
        <taxon>Lineolata</taxon>
    </lineage>
</organism>
<evidence type="ECO:0000256" key="2">
    <source>
        <dbReference type="SAM" id="SignalP"/>
    </source>
</evidence>
<protein>
    <submittedName>
        <fullName evidence="3">Uncharacterized protein</fullName>
    </submittedName>
</protein>
<accession>A0A6A6P3Z2</accession>
<evidence type="ECO:0000313" key="3">
    <source>
        <dbReference type="EMBL" id="KAF2458750.1"/>
    </source>
</evidence>
<feature type="signal peptide" evidence="2">
    <location>
        <begin position="1"/>
        <end position="16"/>
    </location>
</feature>
<dbReference type="AlphaFoldDB" id="A0A6A6P3Z2"/>
<feature type="chain" id="PRO_5025679587" evidence="2">
    <location>
        <begin position="17"/>
        <end position="92"/>
    </location>
</feature>